<dbReference type="InterPro" id="IPR013785">
    <property type="entry name" value="Aldolase_TIM"/>
</dbReference>
<name>A0A081RAU3_SPHCR</name>
<keyword evidence="6" id="KW-0223">Dioxygenase</keyword>
<evidence type="ECO:0000313" key="6">
    <source>
        <dbReference type="EMBL" id="KEQ52316.1"/>
    </source>
</evidence>
<sequence>MRLPIIAAPMFLISGPDLVIAAGKAGIMGAFPAPNARTIADLEQWLPRISGELAAAGRPGMWAINMIVHSTYERFDAELDLICEYKPRLVITALGNPARPLERVHAYGGAVFSDVITPLQARKAVDAGADGLILVANGAGGHTGQYNPFALVEEVRSFWDGPLILGGAIGGARGVRAALALGADFAYMGTRFIATRESMVSDPNREMLVRAQMEDIVMTTAVTGVPSNWMRESLDAAGFTPEMLEIKKKIDFSNLHGDSKAWKNIWGAGHAVGQTRSIQTAAEVVDQLCDDYAALGKDLNDLGAWPRILT</sequence>
<dbReference type="PATRIC" id="fig|46429.4.peg.3368"/>
<organism evidence="6 7">
    <name type="scientific">Sphingobium chlorophenolicum</name>
    <dbReference type="NCBI Taxonomy" id="46429"/>
    <lineage>
        <taxon>Bacteria</taxon>
        <taxon>Pseudomonadati</taxon>
        <taxon>Pseudomonadota</taxon>
        <taxon>Alphaproteobacteria</taxon>
        <taxon>Sphingomonadales</taxon>
        <taxon>Sphingomonadaceae</taxon>
        <taxon>Sphingobium</taxon>
    </lineage>
</organism>
<comment type="caution">
    <text evidence="6">The sequence shown here is derived from an EMBL/GenBank/DDBJ whole genome shotgun (WGS) entry which is preliminary data.</text>
</comment>
<gene>
    <name evidence="6" type="ORF">BV95_03383</name>
</gene>
<evidence type="ECO:0000256" key="2">
    <source>
        <dbReference type="ARBA" id="ARBA00022630"/>
    </source>
</evidence>
<reference evidence="6 7" key="1">
    <citation type="submission" date="2014-02" db="EMBL/GenBank/DDBJ databases">
        <title>Whole genome sequence of Sphingobium chlorophenolicum NBRC 16172.</title>
        <authorList>
            <person name="Gan H.M."/>
            <person name="Gan H.Y."/>
            <person name="Chew T.H."/>
            <person name="Savka M.A."/>
        </authorList>
    </citation>
    <scope>NUCLEOTIDE SEQUENCE [LARGE SCALE GENOMIC DNA]</scope>
    <source>
        <strain evidence="6 7">NBRC 16172</strain>
    </source>
</reference>
<dbReference type="SUPFAM" id="SSF51412">
    <property type="entry name" value="Inosine monophosphate dehydrogenase (IMPDH)"/>
    <property type="match status" value="1"/>
</dbReference>
<keyword evidence="2" id="KW-0285">Flavoprotein</keyword>
<keyword evidence="5" id="KW-0503">Monooxygenase</keyword>
<proteinExistence type="inferred from homology"/>
<dbReference type="CDD" id="cd04730">
    <property type="entry name" value="NPD_like"/>
    <property type="match status" value="1"/>
</dbReference>
<accession>A0A081RAU3</accession>
<dbReference type="eggNOG" id="COG2070">
    <property type="taxonomic scope" value="Bacteria"/>
</dbReference>
<evidence type="ECO:0000313" key="7">
    <source>
        <dbReference type="Proteomes" id="UP000028411"/>
    </source>
</evidence>
<protein>
    <submittedName>
        <fullName evidence="6">2-nitropropane dioxygenase NPD</fullName>
    </submittedName>
</protein>
<dbReference type="PANTHER" id="PTHR42747:SF4">
    <property type="entry name" value="BLR1330 PROTEIN"/>
    <property type="match status" value="1"/>
</dbReference>
<comment type="similarity">
    <text evidence="1">Belongs to the nitronate monooxygenase family. NMO class I subfamily.</text>
</comment>
<dbReference type="RefSeq" id="WP_234703219.1">
    <property type="nucleotide sequence ID" value="NZ_JFHR01000045.1"/>
</dbReference>
<keyword evidence="4" id="KW-0560">Oxidoreductase</keyword>
<dbReference type="Pfam" id="PF03060">
    <property type="entry name" value="NMO"/>
    <property type="match status" value="1"/>
</dbReference>
<dbReference type="GO" id="GO:0051213">
    <property type="term" value="F:dioxygenase activity"/>
    <property type="evidence" value="ECO:0007669"/>
    <property type="project" value="UniProtKB-KW"/>
</dbReference>
<dbReference type="InterPro" id="IPR004136">
    <property type="entry name" value="NMO"/>
</dbReference>
<evidence type="ECO:0000256" key="3">
    <source>
        <dbReference type="ARBA" id="ARBA00022643"/>
    </source>
</evidence>
<dbReference type="GO" id="GO:0018580">
    <property type="term" value="F:nitronate monooxygenase activity"/>
    <property type="evidence" value="ECO:0007669"/>
    <property type="project" value="InterPro"/>
</dbReference>
<evidence type="ECO:0000256" key="4">
    <source>
        <dbReference type="ARBA" id="ARBA00023002"/>
    </source>
</evidence>
<keyword evidence="3" id="KW-0288">FMN</keyword>
<dbReference type="EMBL" id="JFHR01000045">
    <property type="protein sequence ID" value="KEQ52316.1"/>
    <property type="molecule type" value="Genomic_DNA"/>
</dbReference>
<evidence type="ECO:0000256" key="1">
    <source>
        <dbReference type="ARBA" id="ARBA00009881"/>
    </source>
</evidence>
<dbReference type="PANTHER" id="PTHR42747">
    <property type="entry name" value="NITRONATE MONOOXYGENASE-RELATED"/>
    <property type="match status" value="1"/>
</dbReference>
<dbReference type="AlphaFoldDB" id="A0A081RAU3"/>
<dbReference type="Gene3D" id="3.20.20.70">
    <property type="entry name" value="Aldolase class I"/>
    <property type="match status" value="1"/>
</dbReference>
<evidence type="ECO:0000256" key="5">
    <source>
        <dbReference type="ARBA" id="ARBA00023033"/>
    </source>
</evidence>
<dbReference type="Proteomes" id="UP000028411">
    <property type="component" value="Unassembled WGS sequence"/>
</dbReference>